<dbReference type="GO" id="GO:0003700">
    <property type="term" value="F:DNA-binding transcription factor activity"/>
    <property type="evidence" value="ECO:0007669"/>
    <property type="project" value="InterPro"/>
</dbReference>
<dbReference type="Proteomes" id="UP000641588">
    <property type="component" value="Unassembled WGS sequence"/>
</dbReference>
<dbReference type="PRINTS" id="PR00032">
    <property type="entry name" value="HTHARAC"/>
</dbReference>
<feature type="region of interest" description="Disordered" evidence="4">
    <location>
        <begin position="276"/>
        <end position="304"/>
    </location>
</feature>
<dbReference type="InterPro" id="IPR018062">
    <property type="entry name" value="HTH_AraC-typ_CS"/>
</dbReference>
<dbReference type="SUPFAM" id="SSF51215">
    <property type="entry name" value="Regulatory protein AraC"/>
    <property type="match status" value="1"/>
</dbReference>
<keyword evidence="1" id="KW-0805">Transcription regulation</keyword>
<keyword evidence="3" id="KW-0804">Transcription</keyword>
<accession>A0A972GTP5</accession>
<dbReference type="PROSITE" id="PS00041">
    <property type="entry name" value="HTH_ARAC_FAMILY_1"/>
    <property type="match status" value="1"/>
</dbReference>
<evidence type="ECO:0000313" key="6">
    <source>
        <dbReference type="EMBL" id="NOU96694.1"/>
    </source>
</evidence>
<comment type="caution">
    <text evidence="6">The sequence shown here is derived from an EMBL/GenBank/DDBJ whole genome shotgun (WGS) entry which is preliminary data.</text>
</comment>
<evidence type="ECO:0000256" key="2">
    <source>
        <dbReference type="ARBA" id="ARBA00023125"/>
    </source>
</evidence>
<dbReference type="InterPro" id="IPR003313">
    <property type="entry name" value="AraC-bd"/>
</dbReference>
<dbReference type="InterPro" id="IPR020449">
    <property type="entry name" value="Tscrpt_reg_AraC-type_HTH"/>
</dbReference>
<dbReference type="Gene3D" id="2.60.120.10">
    <property type="entry name" value="Jelly Rolls"/>
    <property type="match status" value="1"/>
</dbReference>
<sequence>MINGKEEPKMDEHPTEEFPLLNACFERSSNAGKARCEPAWHWCPHQPLQDYDLWYAVAGKGTMTINEVSYPIRKGSCFLIRPGDVTEAIQDPNDRLTVIFIHFSLTDMTSREPFNACLLPKRHTLVNDTLFIEMLLNRLLQIVYNEGSWSDIEYNLMLKQIMLYLYRRQQEDQTSSASKQKQVIARVIGYIREDVGRRISHQEIADHVQLSAEYLSILFKKYTGTSIKQYITDVRLERAVHLLMETPMNVSQVAESLGYANVYLFSKQFKERYGAPPSKYKWTTEPSRAHGSVSQSDDDNDNEN</sequence>
<proteinExistence type="predicted"/>
<evidence type="ECO:0000313" key="7">
    <source>
        <dbReference type="Proteomes" id="UP000641588"/>
    </source>
</evidence>
<dbReference type="PROSITE" id="PS01124">
    <property type="entry name" value="HTH_ARAC_FAMILY_2"/>
    <property type="match status" value="1"/>
</dbReference>
<dbReference type="Gene3D" id="1.10.10.60">
    <property type="entry name" value="Homeodomain-like"/>
    <property type="match status" value="2"/>
</dbReference>
<protein>
    <submittedName>
        <fullName evidence="6">Helix-turn-helix domain-containing protein</fullName>
    </submittedName>
</protein>
<dbReference type="Pfam" id="PF02311">
    <property type="entry name" value="AraC_binding"/>
    <property type="match status" value="1"/>
</dbReference>
<dbReference type="InterPro" id="IPR037923">
    <property type="entry name" value="HTH-like"/>
</dbReference>
<evidence type="ECO:0000256" key="3">
    <source>
        <dbReference type="ARBA" id="ARBA00023163"/>
    </source>
</evidence>
<dbReference type="SMART" id="SM00342">
    <property type="entry name" value="HTH_ARAC"/>
    <property type="match status" value="1"/>
</dbReference>
<evidence type="ECO:0000256" key="4">
    <source>
        <dbReference type="SAM" id="MobiDB-lite"/>
    </source>
</evidence>
<dbReference type="Pfam" id="PF12833">
    <property type="entry name" value="HTH_18"/>
    <property type="match status" value="1"/>
</dbReference>
<keyword evidence="2" id="KW-0238">DNA-binding</keyword>
<organism evidence="6 7">
    <name type="scientific">Paenibacillus foliorum</name>
    <dbReference type="NCBI Taxonomy" id="2654974"/>
    <lineage>
        <taxon>Bacteria</taxon>
        <taxon>Bacillati</taxon>
        <taxon>Bacillota</taxon>
        <taxon>Bacilli</taxon>
        <taxon>Bacillales</taxon>
        <taxon>Paenibacillaceae</taxon>
        <taxon>Paenibacillus</taxon>
    </lineage>
</organism>
<evidence type="ECO:0000259" key="5">
    <source>
        <dbReference type="PROSITE" id="PS01124"/>
    </source>
</evidence>
<dbReference type="InterPro" id="IPR014710">
    <property type="entry name" value="RmlC-like_jellyroll"/>
</dbReference>
<reference evidence="6" key="1">
    <citation type="submission" date="2019-10" db="EMBL/GenBank/DDBJ databases">
        <title>Description of Paenibacillus glebae sp. nov.</title>
        <authorList>
            <person name="Carlier A."/>
            <person name="Qi S."/>
        </authorList>
    </citation>
    <scope>NUCLEOTIDE SEQUENCE</scope>
    <source>
        <strain evidence="6">LMG 31456</strain>
    </source>
</reference>
<dbReference type="EMBL" id="WHOD01000101">
    <property type="protein sequence ID" value="NOU96694.1"/>
    <property type="molecule type" value="Genomic_DNA"/>
</dbReference>
<name>A0A972GTP5_9BACL</name>
<dbReference type="AlphaFoldDB" id="A0A972GTP5"/>
<gene>
    <name evidence="6" type="ORF">GC093_26250</name>
</gene>
<evidence type="ECO:0000256" key="1">
    <source>
        <dbReference type="ARBA" id="ARBA00023015"/>
    </source>
</evidence>
<dbReference type="GO" id="GO:0043565">
    <property type="term" value="F:sequence-specific DNA binding"/>
    <property type="evidence" value="ECO:0007669"/>
    <property type="project" value="InterPro"/>
</dbReference>
<dbReference type="InterPro" id="IPR009057">
    <property type="entry name" value="Homeodomain-like_sf"/>
</dbReference>
<keyword evidence="7" id="KW-1185">Reference proteome</keyword>
<dbReference type="PANTHER" id="PTHR43280">
    <property type="entry name" value="ARAC-FAMILY TRANSCRIPTIONAL REGULATOR"/>
    <property type="match status" value="1"/>
</dbReference>
<dbReference type="InterPro" id="IPR018060">
    <property type="entry name" value="HTH_AraC"/>
</dbReference>
<feature type="domain" description="HTH araC/xylS-type" evidence="5">
    <location>
        <begin position="185"/>
        <end position="283"/>
    </location>
</feature>
<dbReference type="PANTHER" id="PTHR43280:SF2">
    <property type="entry name" value="HTH-TYPE TRANSCRIPTIONAL REGULATOR EXSA"/>
    <property type="match status" value="1"/>
</dbReference>
<dbReference type="SUPFAM" id="SSF46689">
    <property type="entry name" value="Homeodomain-like"/>
    <property type="match status" value="2"/>
</dbReference>